<dbReference type="Proteomes" id="UP000452321">
    <property type="component" value="Unassembled WGS sequence"/>
</dbReference>
<keyword evidence="2" id="KW-0255">Endonuclease</keyword>
<evidence type="ECO:0000313" key="3">
    <source>
        <dbReference type="Proteomes" id="UP000452321"/>
    </source>
</evidence>
<gene>
    <name evidence="2" type="ORF">GLW30_04780</name>
</gene>
<dbReference type="InterPro" id="IPR058474">
    <property type="entry name" value="DUF8160"/>
</dbReference>
<keyword evidence="2" id="KW-0378">Hydrolase</keyword>
<sequence>MYLPEEIRQELDIRFDELNAQHKRQYGEALEKNRDYYPAVVEAGLTDKDLKEILDL</sequence>
<proteinExistence type="predicted"/>
<organism evidence="2 3">
    <name type="scientific">Halorubrum distributum</name>
    <dbReference type="NCBI Taxonomy" id="29283"/>
    <lineage>
        <taxon>Archaea</taxon>
        <taxon>Methanobacteriati</taxon>
        <taxon>Methanobacteriota</taxon>
        <taxon>Stenosarchaea group</taxon>
        <taxon>Halobacteria</taxon>
        <taxon>Halobacteriales</taxon>
        <taxon>Haloferacaceae</taxon>
        <taxon>Halorubrum</taxon>
        <taxon>Halorubrum distributum group</taxon>
    </lineage>
</organism>
<name>A0A6B1IKB2_9EURY</name>
<dbReference type="AlphaFoldDB" id="A0A6B1IKB2"/>
<evidence type="ECO:0000259" key="1">
    <source>
        <dbReference type="Pfam" id="PF26492"/>
    </source>
</evidence>
<reference evidence="2 3" key="1">
    <citation type="submission" date="2019-11" db="EMBL/GenBank/DDBJ databases">
        <title>Genome sequences of 17 halophilic strains isolated from different environments.</title>
        <authorList>
            <person name="Furrow R.E."/>
        </authorList>
    </citation>
    <scope>NUCLEOTIDE SEQUENCE [LARGE SCALE GENOMIC DNA]</scope>
    <source>
        <strain evidence="2 3">22502_06_Cabo</strain>
    </source>
</reference>
<accession>A0A6B1IKB2</accession>
<dbReference type="GO" id="GO:0004519">
    <property type="term" value="F:endonuclease activity"/>
    <property type="evidence" value="ECO:0007669"/>
    <property type="project" value="UniProtKB-KW"/>
</dbReference>
<protein>
    <submittedName>
        <fullName evidence="2">HNH endonuclease</fullName>
    </submittedName>
</protein>
<dbReference type="EMBL" id="WMFC01000004">
    <property type="protein sequence ID" value="MYL67039.1"/>
    <property type="molecule type" value="Genomic_DNA"/>
</dbReference>
<evidence type="ECO:0000313" key="2">
    <source>
        <dbReference type="EMBL" id="MYL67039.1"/>
    </source>
</evidence>
<feature type="domain" description="DUF8160" evidence="1">
    <location>
        <begin position="1"/>
        <end position="46"/>
    </location>
</feature>
<dbReference type="Pfam" id="PF26492">
    <property type="entry name" value="DUF8160"/>
    <property type="match status" value="1"/>
</dbReference>
<keyword evidence="2" id="KW-0540">Nuclease</keyword>
<comment type="caution">
    <text evidence="2">The sequence shown here is derived from an EMBL/GenBank/DDBJ whole genome shotgun (WGS) entry which is preliminary data.</text>
</comment>